<feature type="domain" description="CRISPR-associated protein Cas6 C-terminal" evidence="1">
    <location>
        <begin position="165"/>
        <end position="285"/>
    </location>
</feature>
<proteinExistence type="predicted"/>
<gene>
    <name evidence="2" type="ORF">CHH61_18590</name>
</gene>
<evidence type="ECO:0000259" key="1">
    <source>
        <dbReference type="Pfam" id="PF10040"/>
    </source>
</evidence>
<dbReference type="Proteomes" id="UP000216133">
    <property type="component" value="Unassembled WGS sequence"/>
</dbReference>
<protein>
    <recommendedName>
        <fullName evidence="1">CRISPR-associated protein Cas6 C-terminal domain-containing protein</fullName>
    </recommendedName>
</protein>
<evidence type="ECO:0000313" key="2">
    <source>
        <dbReference type="EMBL" id="PAF24467.1"/>
    </source>
</evidence>
<dbReference type="Gene3D" id="3.30.70.1900">
    <property type="match status" value="1"/>
</dbReference>
<dbReference type="Pfam" id="PF10040">
    <property type="entry name" value="CRISPR_Cas6"/>
    <property type="match status" value="1"/>
</dbReference>
<reference evidence="2 3" key="1">
    <citation type="submission" date="2017-07" db="EMBL/GenBank/DDBJ databases">
        <title>Isolation and whole genome analysis of endospore-forming bacteria from heroin.</title>
        <authorList>
            <person name="Kalinowski J."/>
            <person name="Ahrens B."/>
            <person name="Al-Dilaimi A."/>
            <person name="Winkler A."/>
            <person name="Wibberg D."/>
            <person name="Schleenbecker U."/>
            <person name="Ruckert C."/>
            <person name="Wolfel R."/>
            <person name="Grass G."/>
        </authorList>
    </citation>
    <scope>NUCLEOTIDE SEQUENCE [LARGE SCALE GENOMIC DNA]</scope>
    <source>
        <strain evidence="2 3">7523-2</strain>
    </source>
</reference>
<dbReference type="RefSeq" id="WP_095239026.1">
    <property type="nucleotide sequence ID" value="NZ_BOQQ01000001.1"/>
</dbReference>
<sequence length="291" mass="33276">MNNSDLLSLSYMPLLIRLQCCESVRLPRYLGSTLHGVMGWILSTDNEAYQYIFENRRYGGGKQDIVNPYILEPPRYQEVYNKGDMLCFKFILLGKAVSYTKSVVEALVNAEQFEIGAERKKFELMDIMQADRLEPIWHSSILNKEPAATNMLATWEQRGISKCSVHLLTPLRIRRGGEQLREIDFPTIIRSITRRVEALTSRYGGYVDSDMIFSACEMASLVQTTSSGLYWSEISRYSNRRKKKMDFGGLLGAMTFEGDMYHFAPWLYAASCLHIGRNVTFGYGQLDVVFG</sequence>
<dbReference type="AlphaFoldDB" id="A0A268RW85"/>
<comment type="caution">
    <text evidence="2">The sequence shown here is derived from an EMBL/GenBank/DDBJ whole genome shotgun (WGS) entry which is preliminary data.</text>
</comment>
<dbReference type="EMBL" id="NPBS01000109">
    <property type="protein sequence ID" value="PAF24467.1"/>
    <property type="molecule type" value="Genomic_DNA"/>
</dbReference>
<accession>A0A268RW85</accession>
<dbReference type="InterPro" id="IPR019267">
    <property type="entry name" value="CRISPR-assoc_Cas6_C"/>
</dbReference>
<name>A0A268RW85_SHOCL</name>
<evidence type="ECO:0000313" key="3">
    <source>
        <dbReference type="Proteomes" id="UP000216133"/>
    </source>
</evidence>
<organism evidence="2 3">
    <name type="scientific">Shouchella clausii</name>
    <name type="common">Alkalihalobacillus clausii</name>
    <dbReference type="NCBI Taxonomy" id="79880"/>
    <lineage>
        <taxon>Bacteria</taxon>
        <taxon>Bacillati</taxon>
        <taxon>Bacillota</taxon>
        <taxon>Bacilli</taxon>
        <taxon>Bacillales</taxon>
        <taxon>Bacillaceae</taxon>
        <taxon>Shouchella</taxon>
    </lineage>
</organism>